<dbReference type="AlphaFoldDB" id="A0A846MM79"/>
<accession>A0A846MM79</accession>
<protein>
    <recommendedName>
        <fullName evidence="4">Zinc-finger domain-containing protein</fullName>
    </recommendedName>
</protein>
<evidence type="ECO:0000313" key="2">
    <source>
        <dbReference type="EMBL" id="NIK72638.1"/>
    </source>
</evidence>
<proteinExistence type="predicted"/>
<feature type="region of interest" description="Disordered" evidence="1">
    <location>
        <begin position="118"/>
        <end position="148"/>
    </location>
</feature>
<sequence>MNMQWQEQIDAYLQGSLPEEEKQHFEKLLQTSADLREEVEMHRLMVEAICAERKAALKRLLDNTPVPQGHTFDWLSAQWWRWGAGVVAVGGALGLVIWSNHHREVEQMRSPAATAFVAEPPAPVTEKQASEESREEMTEAKNTERLTPLRSRKELLQLEIHSTPTAQEAQQELPVQEQVQSNVSEATGHVLPLEEPLVSEEEKALQEFEQTLFYQYNNRVLVLFKEVNYRLLQNIDLGDGVKDYIFVNNHFYEMKETGDAIENFENCRITDSMKIQLLQKYLKP</sequence>
<organism evidence="2 3">
    <name type="scientific">Thermonema lapsum</name>
    <dbReference type="NCBI Taxonomy" id="28195"/>
    <lineage>
        <taxon>Bacteria</taxon>
        <taxon>Pseudomonadati</taxon>
        <taxon>Bacteroidota</taxon>
        <taxon>Cytophagia</taxon>
        <taxon>Cytophagales</taxon>
        <taxon>Thermonemataceae</taxon>
        <taxon>Thermonema</taxon>
    </lineage>
</organism>
<evidence type="ECO:0000256" key="1">
    <source>
        <dbReference type="SAM" id="MobiDB-lite"/>
    </source>
</evidence>
<gene>
    <name evidence="2" type="ORF">FHS56_000124</name>
</gene>
<dbReference type="RefSeq" id="WP_166917957.1">
    <property type="nucleotide sequence ID" value="NZ_JAASRN010000001.1"/>
</dbReference>
<keyword evidence="3" id="KW-1185">Reference proteome</keyword>
<dbReference type="Proteomes" id="UP000537126">
    <property type="component" value="Unassembled WGS sequence"/>
</dbReference>
<feature type="compositionally biased region" description="Basic and acidic residues" evidence="1">
    <location>
        <begin position="128"/>
        <end position="144"/>
    </location>
</feature>
<comment type="caution">
    <text evidence="2">The sequence shown here is derived from an EMBL/GenBank/DDBJ whole genome shotgun (WGS) entry which is preliminary data.</text>
</comment>
<dbReference type="EMBL" id="JAASRN010000001">
    <property type="protein sequence ID" value="NIK72638.1"/>
    <property type="molecule type" value="Genomic_DNA"/>
</dbReference>
<evidence type="ECO:0008006" key="4">
    <source>
        <dbReference type="Google" id="ProtNLM"/>
    </source>
</evidence>
<reference evidence="2 3" key="1">
    <citation type="submission" date="2020-03" db="EMBL/GenBank/DDBJ databases">
        <title>Genomic Encyclopedia of Type Strains, Phase IV (KMG-IV): sequencing the most valuable type-strain genomes for metagenomic binning, comparative biology and taxonomic classification.</title>
        <authorList>
            <person name="Goeker M."/>
        </authorList>
    </citation>
    <scope>NUCLEOTIDE SEQUENCE [LARGE SCALE GENOMIC DNA]</scope>
    <source>
        <strain evidence="2 3">DSM 5718</strain>
    </source>
</reference>
<name>A0A846MM79_9BACT</name>
<evidence type="ECO:0000313" key="3">
    <source>
        <dbReference type="Proteomes" id="UP000537126"/>
    </source>
</evidence>